<gene>
    <name evidence="4" type="ORF">BDFB_008413</name>
</gene>
<evidence type="ECO:0000256" key="1">
    <source>
        <dbReference type="ARBA" id="ARBA00007369"/>
    </source>
</evidence>
<accession>A0A482VV33</accession>
<dbReference type="InterPro" id="IPR022423">
    <property type="entry name" value="Neurohypophysial_hormone_CS"/>
</dbReference>
<evidence type="ECO:0000256" key="2">
    <source>
        <dbReference type="ARBA" id="ARBA00023157"/>
    </source>
</evidence>
<keyword evidence="3" id="KW-0732">Signal</keyword>
<feature type="non-terminal residue" evidence="4">
    <location>
        <position position="120"/>
    </location>
</feature>
<sequence length="120" mass="12859">MSKLITSIILLVLGELFASGCLITNCPRGGKRSKFGLAETAVKPVRNKFQSVLAADPDKAANVSAQAFAVDLSAAFSEPPRRSAANERDSFTKGNLALPEVLRAERIQADVRLREFAAAK</sequence>
<dbReference type="GO" id="GO:0005576">
    <property type="term" value="C:extracellular region"/>
    <property type="evidence" value="ECO:0007669"/>
    <property type="project" value="InterPro"/>
</dbReference>
<proteinExistence type="inferred from homology"/>
<evidence type="ECO:0000256" key="3">
    <source>
        <dbReference type="SAM" id="SignalP"/>
    </source>
</evidence>
<organism evidence="4 5">
    <name type="scientific">Asbolus verrucosus</name>
    <name type="common">Desert ironclad beetle</name>
    <dbReference type="NCBI Taxonomy" id="1661398"/>
    <lineage>
        <taxon>Eukaryota</taxon>
        <taxon>Metazoa</taxon>
        <taxon>Ecdysozoa</taxon>
        <taxon>Arthropoda</taxon>
        <taxon>Hexapoda</taxon>
        <taxon>Insecta</taxon>
        <taxon>Pterygota</taxon>
        <taxon>Neoptera</taxon>
        <taxon>Endopterygota</taxon>
        <taxon>Coleoptera</taxon>
        <taxon>Polyphaga</taxon>
        <taxon>Cucujiformia</taxon>
        <taxon>Tenebrionidae</taxon>
        <taxon>Pimeliinae</taxon>
        <taxon>Asbolus</taxon>
    </lineage>
</organism>
<dbReference type="PROSITE" id="PS00264">
    <property type="entry name" value="NEUROHYPOPHYS_HORM"/>
    <property type="match status" value="1"/>
</dbReference>
<comment type="similarity">
    <text evidence="1">Belongs to the vasopressin/oxytocin family.</text>
</comment>
<keyword evidence="2" id="KW-1015">Disulfide bond</keyword>
<dbReference type="EMBL" id="QDEB01060354">
    <property type="protein sequence ID" value="RZC36610.1"/>
    <property type="molecule type" value="Genomic_DNA"/>
</dbReference>
<dbReference type="STRING" id="1661398.A0A482VV33"/>
<comment type="caution">
    <text evidence="4">The sequence shown here is derived from an EMBL/GenBank/DDBJ whole genome shotgun (WGS) entry which is preliminary data.</text>
</comment>
<feature type="chain" id="PRO_5019790487" evidence="3">
    <location>
        <begin position="21"/>
        <end position="120"/>
    </location>
</feature>
<reference evidence="4 5" key="1">
    <citation type="submission" date="2017-03" db="EMBL/GenBank/DDBJ databases">
        <title>Genome of the blue death feigning beetle - Asbolus verrucosus.</title>
        <authorList>
            <person name="Rider S.D."/>
        </authorList>
    </citation>
    <scope>NUCLEOTIDE SEQUENCE [LARGE SCALE GENOMIC DNA]</scope>
    <source>
        <strain evidence="4">Butters</strain>
        <tissue evidence="4">Head and leg muscle</tissue>
    </source>
</reference>
<name>A0A482VV33_ASBVE</name>
<evidence type="ECO:0000313" key="4">
    <source>
        <dbReference type="EMBL" id="RZC36610.1"/>
    </source>
</evidence>
<feature type="signal peptide" evidence="3">
    <location>
        <begin position="1"/>
        <end position="20"/>
    </location>
</feature>
<dbReference type="Proteomes" id="UP000292052">
    <property type="component" value="Unassembled WGS sequence"/>
</dbReference>
<dbReference type="OrthoDB" id="10056056at2759"/>
<evidence type="ECO:0000313" key="5">
    <source>
        <dbReference type="Proteomes" id="UP000292052"/>
    </source>
</evidence>
<dbReference type="GO" id="GO:0005185">
    <property type="term" value="F:neurohypophyseal hormone activity"/>
    <property type="evidence" value="ECO:0007669"/>
    <property type="project" value="InterPro"/>
</dbReference>
<protein>
    <submittedName>
        <fullName evidence="4">Oxytocin/vasopressin-like peptide</fullName>
    </submittedName>
</protein>
<dbReference type="AlphaFoldDB" id="A0A482VV33"/>
<dbReference type="Pfam" id="PF00220">
    <property type="entry name" value="Hormone_4"/>
    <property type="match status" value="1"/>
</dbReference>
<keyword evidence="5" id="KW-1185">Reference proteome</keyword>